<evidence type="ECO:0000313" key="2">
    <source>
        <dbReference type="Proteomes" id="UP001302321"/>
    </source>
</evidence>
<proteinExistence type="predicted"/>
<dbReference type="AlphaFoldDB" id="A0AAN6WCS7"/>
<protein>
    <submittedName>
        <fullName evidence="1">Uncharacterized protein</fullName>
    </submittedName>
</protein>
<dbReference type="EMBL" id="MU866145">
    <property type="protein sequence ID" value="KAK4178197.1"/>
    <property type="molecule type" value="Genomic_DNA"/>
</dbReference>
<comment type="caution">
    <text evidence="1">The sequence shown here is derived from an EMBL/GenBank/DDBJ whole genome shotgun (WGS) entry which is preliminary data.</text>
</comment>
<keyword evidence="2" id="KW-1185">Reference proteome</keyword>
<gene>
    <name evidence="1" type="ORF">QBC36DRAFT_309440</name>
</gene>
<accession>A0AAN6WCS7</accession>
<dbReference type="Proteomes" id="UP001302321">
    <property type="component" value="Unassembled WGS sequence"/>
</dbReference>
<sequence>MMLVDHPDGVEYALSNALLLPDCITSLRRFGGSALDETACLQIMGHPCSRSSCSSRWWCGSLSRNGPDAVGGGIFVADVAARPEERRRLESAYSTWCVFNETGQYDKVYAGRQAAFKSRSPSAATFRNHDCPSIGKINTEVVFTRYMNGHVPCSATCLGPLNEYPIFMEAMGLGLPGFGQMMIQGGHASQFHRTPELGLEHSAIETFAGHIGEGVLEAQQSASEISHLESRFCSRAQAFFPLPSERGSSFIFGVCSEGTNERHLQSGCSSYGSHRNPISSEEEKGALPACGCNWPSGAATTGRGLQVVSVPPTKSRTSGRGLAAGRVSFRSSVIKSNQTGTAIDLRRGGWRLFLWEEPDDGLLFARVMFTTWQALVDRGNMMQNSNMEDQGLRSERQTTGLGFVWKAAFCICSSYKRVITRIESPSACRDEASKGGRPPGGSLQVFRGIVSQAA</sequence>
<name>A0AAN6WCS7_9PEZI</name>
<reference evidence="1" key="2">
    <citation type="submission" date="2023-05" db="EMBL/GenBank/DDBJ databases">
        <authorList>
            <consortium name="Lawrence Berkeley National Laboratory"/>
            <person name="Steindorff A."/>
            <person name="Hensen N."/>
            <person name="Bonometti L."/>
            <person name="Westerberg I."/>
            <person name="Brannstrom I.O."/>
            <person name="Guillou S."/>
            <person name="Cros-Aarteil S."/>
            <person name="Calhoun S."/>
            <person name="Haridas S."/>
            <person name="Kuo A."/>
            <person name="Mondo S."/>
            <person name="Pangilinan J."/>
            <person name="Riley R."/>
            <person name="Labutti K."/>
            <person name="Andreopoulos B."/>
            <person name="Lipzen A."/>
            <person name="Chen C."/>
            <person name="Yanf M."/>
            <person name="Daum C."/>
            <person name="Ng V."/>
            <person name="Clum A."/>
            <person name="Ohm R."/>
            <person name="Martin F."/>
            <person name="Silar P."/>
            <person name="Natvig D."/>
            <person name="Lalanne C."/>
            <person name="Gautier V."/>
            <person name="Ament-Velasquez S.L."/>
            <person name="Kruys A."/>
            <person name="Hutchinson M.I."/>
            <person name="Powell A.J."/>
            <person name="Barry K."/>
            <person name="Miller A.N."/>
            <person name="Grigoriev I.V."/>
            <person name="Debuchy R."/>
            <person name="Gladieux P."/>
            <person name="Thoren M.H."/>
            <person name="Johannesson H."/>
        </authorList>
    </citation>
    <scope>NUCLEOTIDE SEQUENCE</scope>
    <source>
        <strain evidence="1">CBS 892.96</strain>
    </source>
</reference>
<organism evidence="1 2">
    <name type="scientific">Triangularia setosa</name>
    <dbReference type="NCBI Taxonomy" id="2587417"/>
    <lineage>
        <taxon>Eukaryota</taxon>
        <taxon>Fungi</taxon>
        <taxon>Dikarya</taxon>
        <taxon>Ascomycota</taxon>
        <taxon>Pezizomycotina</taxon>
        <taxon>Sordariomycetes</taxon>
        <taxon>Sordariomycetidae</taxon>
        <taxon>Sordariales</taxon>
        <taxon>Podosporaceae</taxon>
        <taxon>Triangularia</taxon>
    </lineage>
</organism>
<evidence type="ECO:0000313" key="1">
    <source>
        <dbReference type="EMBL" id="KAK4178197.1"/>
    </source>
</evidence>
<reference evidence="1" key="1">
    <citation type="journal article" date="2023" name="Mol. Phylogenet. Evol.">
        <title>Genome-scale phylogeny and comparative genomics of the fungal order Sordariales.</title>
        <authorList>
            <person name="Hensen N."/>
            <person name="Bonometti L."/>
            <person name="Westerberg I."/>
            <person name="Brannstrom I.O."/>
            <person name="Guillou S."/>
            <person name="Cros-Aarteil S."/>
            <person name="Calhoun S."/>
            <person name="Haridas S."/>
            <person name="Kuo A."/>
            <person name="Mondo S."/>
            <person name="Pangilinan J."/>
            <person name="Riley R."/>
            <person name="LaButti K."/>
            <person name="Andreopoulos B."/>
            <person name="Lipzen A."/>
            <person name="Chen C."/>
            <person name="Yan M."/>
            <person name="Daum C."/>
            <person name="Ng V."/>
            <person name="Clum A."/>
            <person name="Steindorff A."/>
            <person name="Ohm R.A."/>
            <person name="Martin F."/>
            <person name="Silar P."/>
            <person name="Natvig D.O."/>
            <person name="Lalanne C."/>
            <person name="Gautier V."/>
            <person name="Ament-Velasquez S.L."/>
            <person name="Kruys A."/>
            <person name="Hutchinson M.I."/>
            <person name="Powell A.J."/>
            <person name="Barry K."/>
            <person name="Miller A.N."/>
            <person name="Grigoriev I.V."/>
            <person name="Debuchy R."/>
            <person name="Gladieux P."/>
            <person name="Hiltunen Thoren M."/>
            <person name="Johannesson H."/>
        </authorList>
    </citation>
    <scope>NUCLEOTIDE SEQUENCE</scope>
    <source>
        <strain evidence="1">CBS 892.96</strain>
    </source>
</reference>